<evidence type="ECO:0000313" key="5">
    <source>
        <dbReference type="Proteomes" id="UP000470404"/>
    </source>
</evidence>
<dbReference type="Proteomes" id="UP000199137">
    <property type="component" value="Unassembled WGS sequence"/>
</dbReference>
<dbReference type="OrthoDB" id="3621543at2"/>
<gene>
    <name evidence="2" type="ORF">G3I59_08105</name>
    <name evidence="3" type="ORF">SAMN05421854_12330</name>
</gene>
<proteinExistence type="predicted"/>
<organism evidence="3 4">
    <name type="scientific">Amycolatopsis rubida</name>
    <dbReference type="NCBI Taxonomy" id="112413"/>
    <lineage>
        <taxon>Bacteria</taxon>
        <taxon>Bacillati</taxon>
        <taxon>Actinomycetota</taxon>
        <taxon>Actinomycetes</taxon>
        <taxon>Pseudonocardiales</taxon>
        <taxon>Pseudonocardiaceae</taxon>
        <taxon>Amycolatopsis</taxon>
    </lineage>
</organism>
<dbReference type="SUPFAM" id="SSF52091">
    <property type="entry name" value="SpoIIaa-like"/>
    <property type="match status" value="1"/>
</dbReference>
<evidence type="ECO:0000259" key="1">
    <source>
        <dbReference type="PROSITE" id="PS50801"/>
    </source>
</evidence>
<dbReference type="EMBL" id="FOWC01000023">
    <property type="protein sequence ID" value="SFQ75686.1"/>
    <property type="molecule type" value="Genomic_DNA"/>
</dbReference>
<dbReference type="EMBL" id="JAAGNC010000057">
    <property type="protein sequence ID" value="NEC55563.1"/>
    <property type="molecule type" value="Genomic_DNA"/>
</dbReference>
<reference evidence="2 5" key="2">
    <citation type="submission" date="2020-01" db="EMBL/GenBank/DDBJ databases">
        <title>Insect and environment-associated Actinomycetes.</title>
        <authorList>
            <person name="Currrie C."/>
            <person name="Chevrette M."/>
            <person name="Carlson C."/>
            <person name="Stubbendieck R."/>
            <person name="Wendt-Pienkowski E."/>
        </authorList>
    </citation>
    <scope>NUCLEOTIDE SEQUENCE [LARGE SCALE GENOMIC DNA]</scope>
    <source>
        <strain evidence="2 5">SID8386</strain>
    </source>
</reference>
<feature type="domain" description="STAS" evidence="1">
    <location>
        <begin position="21"/>
        <end position="105"/>
    </location>
</feature>
<evidence type="ECO:0000313" key="3">
    <source>
        <dbReference type="EMBL" id="SFQ75686.1"/>
    </source>
</evidence>
<dbReference type="Pfam" id="PF01740">
    <property type="entry name" value="STAS"/>
    <property type="match status" value="1"/>
</dbReference>
<dbReference type="Proteomes" id="UP000470404">
    <property type="component" value="Unassembled WGS sequence"/>
</dbReference>
<sequence length="138" mass="14778">MEAGSQGSARLKSSYRYDDLDVLTLLLAGELDAGTALVVVRAVTFALAKRPMALVLDLTGLSELSDAGVHVLRAAQDRAAAEGVVLRLLAHPSGAAGRRLAETGMTGVFDIYPDRTAVRVETDRIAFLRRMKRRLDAG</sequence>
<evidence type="ECO:0000313" key="4">
    <source>
        <dbReference type="Proteomes" id="UP000199137"/>
    </source>
</evidence>
<evidence type="ECO:0000313" key="2">
    <source>
        <dbReference type="EMBL" id="NEC55563.1"/>
    </source>
</evidence>
<name>A0A1I6B455_9PSEU</name>
<dbReference type="RefSeq" id="WP_067576379.1">
    <property type="nucleotide sequence ID" value="NZ_FOWC01000023.1"/>
</dbReference>
<accession>A0A1I6B455</accession>
<dbReference type="CDD" id="cd07043">
    <property type="entry name" value="STAS_anti-anti-sigma_factors"/>
    <property type="match status" value="1"/>
</dbReference>
<reference evidence="3 4" key="1">
    <citation type="submission" date="2016-10" db="EMBL/GenBank/DDBJ databases">
        <authorList>
            <person name="de Groot N.N."/>
        </authorList>
    </citation>
    <scope>NUCLEOTIDE SEQUENCE [LARGE SCALE GENOMIC DNA]</scope>
    <source>
        <strain evidence="3 4">DSM 44637</strain>
    </source>
</reference>
<dbReference type="Gene3D" id="3.30.750.24">
    <property type="entry name" value="STAS domain"/>
    <property type="match status" value="1"/>
</dbReference>
<protein>
    <submittedName>
        <fullName evidence="3">Anti-anti-sigma factor</fullName>
    </submittedName>
    <submittedName>
        <fullName evidence="2">STAS domain-containing protein</fullName>
    </submittedName>
</protein>
<keyword evidence="5" id="KW-1185">Reference proteome</keyword>
<dbReference type="InterPro" id="IPR002645">
    <property type="entry name" value="STAS_dom"/>
</dbReference>
<dbReference type="STRING" id="112413.SAMN05421854_12330"/>
<dbReference type="AlphaFoldDB" id="A0A1I6B455"/>
<dbReference type="InterPro" id="IPR036513">
    <property type="entry name" value="STAS_dom_sf"/>
</dbReference>
<dbReference type="PROSITE" id="PS50801">
    <property type="entry name" value="STAS"/>
    <property type="match status" value="1"/>
</dbReference>